<name>A0AAD5PLP5_9CRUS</name>
<sequence>MPIPLSDGAELRLTIARYFTPSGRSIQKPYSKNAEAYEKDWLTRYDNGEFFSSDSIKFNDSLKYETKKGRVVYGGGGIMPDYFVPLDTTMSSAYVTQLFNTDSSREFILDYVTSNKGKFAKMSLDEYYKTFQVSDGMLQDLIKIGERNKVVFDAKDYNKSKNYLKLLVKAHLGRQLYDDTAFYKVINDINEVYLRAWIYLTRLMSFLLEQIKPGFYMRFQVKL</sequence>
<protein>
    <submittedName>
        <fullName evidence="1">Uncharacterized protein</fullName>
    </submittedName>
</protein>
<evidence type="ECO:0000313" key="1">
    <source>
        <dbReference type="EMBL" id="KAI9549344.1"/>
    </source>
</evidence>
<comment type="caution">
    <text evidence="1">The sequence shown here is derived from an EMBL/GenBank/DDBJ whole genome shotgun (WGS) entry which is preliminary data.</text>
</comment>
<dbReference type="Proteomes" id="UP000820818">
    <property type="component" value="Unassembled WGS sequence"/>
</dbReference>
<organism evidence="1 2">
    <name type="scientific">Daphnia sinensis</name>
    <dbReference type="NCBI Taxonomy" id="1820382"/>
    <lineage>
        <taxon>Eukaryota</taxon>
        <taxon>Metazoa</taxon>
        <taxon>Ecdysozoa</taxon>
        <taxon>Arthropoda</taxon>
        <taxon>Crustacea</taxon>
        <taxon>Branchiopoda</taxon>
        <taxon>Diplostraca</taxon>
        <taxon>Cladocera</taxon>
        <taxon>Anomopoda</taxon>
        <taxon>Daphniidae</taxon>
        <taxon>Daphnia</taxon>
        <taxon>Daphnia similis group</taxon>
    </lineage>
</organism>
<gene>
    <name evidence="1" type="ORF">GHT06_003710</name>
</gene>
<evidence type="ECO:0000313" key="2">
    <source>
        <dbReference type="Proteomes" id="UP000820818"/>
    </source>
</evidence>
<dbReference type="EMBL" id="WJBH02000308">
    <property type="protein sequence ID" value="KAI9549344.1"/>
    <property type="molecule type" value="Genomic_DNA"/>
</dbReference>
<accession>A0AAD5PLP5</accession>
<reference evidence="1" key="1">
    <citation type="submission" date="2022-05" db="EMBL/GenBank/DDBJ databases">
        <title>A multi-omics perspective on studying reproductive biology in Daphnia sinensis.</title>
        <authorList>
            <person name="Jia J."/>
        </authorList>
    </citation>
    <scope>NUCLEOTIDE SEQUENCE</scope>
    <source>
        <strain evidence="1">WSL</strain>
    </source>
</reference>
<proteinExistence type="predicted"/>
<keyword evidence="2" id="KW-1185">Reference proteome</keyword>
<dbReference type="AlphaFoldDB" id="A0AAD5PLP5"/>